<sequence>MRGTLCVLHPSGSGRNLVGNRLRLSFLHGNFHSLPQLLCFLPPPTSIFGPKWFLKRKENTLGHLCIMTRRRDADLKERKTEYHNALPPMSGNSAGRLPTAKPFGPRGFPNPFPH</sequence>
<dbReference type="Proteomes" id="UP000002316">
    <property type="component" value="Chromosome 10"/>
</dbReference>
<accession>D0A1R6</accession>
<feature type="region of interest" description="Disordered" evidence="1">
    <location>
        <begin position="82"/>
        <end position="114"/>
    </location>
</feature>
<dbReference type="RefSeq" id="XP_011777474.1">
    <property type="nucleotide sequence ID" value="XM_011779172.1"/>
</dbReference>
<name>D0A1R6_TRYB9</name>
<reference evidence="3" key="1">
    <citation type="journal article" date="2010" name="PLoS Negl. Trop. Dis.">
        <title>The genome sequence of Trypanosoma brucei gambiense, causative agent of chronic human african trypanosomiasis.</title>
        <authorList>
            <person name="Jackson A.P."/>
            <person name="Sanders M."/>
            <person name="Berry A."/>
            <person name="McQuillan J."/>
            <person name="Aslett M.A."/>
            <person name="Quail M.A."/>
            <person name="Chukualim B."/>
            <person name="Capewell P."/>
            <person name="MacLeod A."/>
            <person name="Melville S.E."/>
            <person name="Gibson W."/>
            <person name="Barry J.D."/>
            <person name="Berriman M."/>
            <person name="Hertz-Fowler C."/>
        </authorList>
    </citation>
    <scope>NUCLEOTIDE SEQUENCE [LARGE SCALE GENOMIC DNA]</scope>
    <source>
        <strain evidence="3">MHOM/CI/86/DAL972</strain>
    </source>
</reference>
<gene>
    <name evidence="2" type="ORF">TbgDal_X2940</name>
</gene>
<dbReference type="EMBL" id="FN554973">
    <property type="protein sequence ID" value="CBH15209.1"/>
    <property type="molecule type" value="Genomic_DNA"/>
</dbReference>
<organism evidence="2 3">
    <name type="scientific">Trypanosoma brucei gambiense (strain MHOM/CI/86/DAL972)</name>
    <dbReference type="NCBI Taxonomy" id="679716"/>
    <lineage>
        <taxon>Eukaryota</taxon>
        <taxon>Discoba</taxon>
        <taxon>Euglenozoa</taxon>
        <taxon>Kinetoplastea</taxon>
        <taxon>Metakinetoplastina</taxon>
        <taxon>Trypanosomatida</taxon>
        <taxon>Trypanosomatidae</taxon>
        <taxon>Trypanosoma</taxon>
    </lineage>
</organism>
<dbReference type="AlphaFoldDB" id="D0A1R6"/>
<dbReference type="GeneID" id="23865354"/>
<evidence type="ECO:0000313" key="2">
    <source>
        <dbReference type="EMBL" id="CBH15209.1"/>
    </source>
</evidence>
<dbReference type="KEGG" id="tbg:TbgDal_X2940"/>
<proteinExistence type="predicted"/>
<protein>
    <submittedName>
        <fullName evidence="2">Uncharacterized protein</fullName>
    </submittedName>
</protein>
<evidence type="ECO:0000256" key="1">
    <source>
        <dbReference type="SAM" id="MobiDB-lite"/>
    </source>
</evidence>
<evidence type="ECO:0000313" key="3">
    <source>
        <dbReference type="Proteomes" id="UP000002316"/>
    </source>
</evidence>